<proteinExistence type="predicted"/>
<reference evidence="2" key="1">
    <citation type="submission" date="2016-11" db="UniProtKB">
        <authorList>
            <consortium name="WormBaseParasite"/>
        </authorList>
    </citation>
    <scope>IDENTIFICATION</scope>
</reference>
<protein>
    <submittedName>
        <fullName evidence="2">Acetate--CoA ligase</fullName>
    </submittedName>
</protein>
<organism evidence="1 2">
    <name type="scientific">Heterorhabditis bacteriophora</name>
    <name type="common">Entomopathogenic nematode worm</name>
    <dbReference type="NCBI Taxonomy" id="37862"/>
    <lineage>
        <taxon>Eukaryota</taxon>
        <taxon>Metazoa</taxon>
        <taxon>Ecdysozoa</taxon>
        <taxon>Nematoda</taxon>
        <taxon>Chromadorea</taxon>
        <taxon>Rhabditida</taxon>
        <taxon>Rhabditina</taxon>
        <taxon>Rhabditomorpha</taxon>
        <taxon>Strongyloidea</taxon>
        <taxon>Heterorhabditidae</taxon>
        <taxon>Heterorhabditis</taxon>
    </lineage>
</organism>
<sequence length="85" mass="9387">MQEFFHDINYAIGWEQYKNAAQLNEDLAAPGVEFIWAKNYFPDFPPTVITGDGDGTVNRQSAELTITKSCVLDASERKVSGGMGN</sequence>
<accession>A0A1I7X271</accession>
<evidence type="ECO:0000313" key="2">
    <source>
        <dbReference type="WBParaSite" id="Hba_11500"/>
    </source>
</evidence>
<dbReference type="WBParaSite" id="Hba_11500">
    <property type="protein sequence ID" value="Hba_11500"/>
    <property type="gene ID" value="Hba_11500"/>
</dbReference>
<evidence type="ECO:0000313" key="1">
    <source>
        <dbReference type="Proteomes" id="UP000095283"/>
    </source>
</evidence>
<keyword evidence="1" id="KW-1185">Reference proteome</keyword>
<dbReference type="Proteomes" id="UP000095283">
    <property type="component" value="Unplaced"/>
</dbReference>
<name>A0A1I7X271_HETBA</name>
<dbReference type="AlphaFoldDB" id="A0A1I7X271"/>